<dbReference type="GeneID" id="54421452"/>
<protein>
    <recommendedName>
        <fullName evidence="4 10">Mediator of RNA polymerase II transcription subunit 7</fullName>
    </recommendedName>
</protein>
<evidence type="ECO:0000313" key="12">
    <source>
        <dbReference type="EMBL" id="KAF1808032.1"/>
    </source>
</evidence>
<dbReference type="Gene3D" id="6.10.140.200">
    <property type="match status" value="1"/>
</dbReference>
<evidence type="ECO:0000313" key="13">
    <source>
        <dbReference type="Proteomes" id="UP000504638"/>
    </source>
</evidence>
<comment type="subcellular location">
    <subcellularLocation>
        <location evidence="1 10">Nucleus</location>
    </subcellularLocation>
</comment>
<dbReference type="InterPro" id="IPR044888">
    <property type="entry name" value="Mediatior_Med7_sf"/>
</dbReference>
<evidence type="ECO:0000256" key="3">
    <source>
        <dbReference type="ARBA" id="ARBA00011837"/>
    </source>
</evidence>
<comment type="subunit">
    <text evidence="3 10">Component of the Mediator complex.</text>
</comment>
<comment type="function">
    <text evidence="9">Component of the Mediator complex, a coactivator involved in the regulated transcription of nearly all RNA polymerase II-dependent genes. Mediator functions as a bridge to convey information from gene-specific regulatory proteins to the basal RNA polymerase II transcription machinery. Mediator is recruited to promoters by direct interactions with regulatory proteins and serves as a scaffold for the assembly of a functional preinitiation complex with RNA polymerase II and the general transcription factors.</text>
</comment>
<evidence type="ECO:0000256" key="7">
    <source>
        <dbReference type="ARBA" id="ARBA00023163"/>
    </source>
</evidence>
<dbReference type="AlphaFoldDB" id="A0A6G1FQU7"/>
<evidence type="ECO:0000256" key="6">
    <source>
        <dbReference type="ARBA" id="ARBA00023159"/>
    </source>
</evidence>
<name>A0A6G1FQU7_9PEZI</name>
<reference evidence="14" key="3">
    <citation type="submission" date="2025-04" db="UniProtKB">
        <authorList>
            <consortium name="RefSeq"/>
        </authorList>
    </citation>
    <scope>IDENTIFICATION</scope>
    <source>
        <strain evidence="14">CBS 781.70</strain>
    </source>
</reference>
<dbReference type="EMBL" id="ML975193">
    <property type="protein sequence ID" value="KAF1808032.1"/>
    <property type="molecule type" value="Genomic_DNA"/>
</dbReference>
<keyword evidence="6 10" id="KW-0010">Activator</keyword>
<dbReference type="InterPro" id="IPR009244">
    <property type="entry name" value="Mediatior_Med7"/>
</dbReference>
<gene>
    <name evidence="12 14" type="ORF">P152DRAFT_469227</name>
</gene>
<evidence type="ECO:0000256" key="9">
    <source>
        <dbReference type="ARBA" id="ARBA00025687"/>
    </source>
</evidence>
<dbReference type="PANTHER" id="PTHR21428:SF11">
    <property type="entry name" value="MEDIATOR OF RNA POLYMERASE II TRANSCRIPTION SUBUNIT 7"/>
    <property type="match status" value="1"/>
</dbReference>
<dbReference type="Gene3D" id="6.10.140.1520">
    <property type="match status" value="1"/>
</dbReference>
<keyword evidence="7 10" id="KW-0804">Transcription</keyword>
<dbReference type="OrthoDB" id="10253553at2759"/>
<evidence type="ECO:0000256" key="10">
    <source>
        <dbReference type="RuleBase" id="RU364060"/>
    </source>
</evidence>
<comment type="similarity">
    <text evidence="2 10">Belongs to the Mediator complex subunit 7 family.</text>
</comment>
<feature type="compositionally biased region" description="Basic and acidic residues" evidence="11">
    <location>
        <begin position="239"/>
        <end position="261"/>
    </location>
</feature>
<evidence type="ECO:0000256" key="2">
    <source>
        <dbReference type="ARBA" id="ARBA00009994"/>
    </source>
</evidence>
<reference evidence="14" key="2">
    <citation type="submission" date="2020-04" db="EMBL/GenBank/DDBJ databases">
        <authorList>
            <consortium name="NCBI Genome Project"/>
        </authorList>
    </citation>
    <scope>NUCLEOTIDE SEQUENCE</scope>
    <source>
        <strain evidence="14">CBS 781.70</strain>
    </source>
</reference>
<dbReference type="Proteomes" id="UP000504638">
    <property type="component" value="Unplaced"/>
</dbReference>
<keyword evidence="5 10" id="KW-0805">Transcription regulation</keyword>
<dbReference type="InterPro" id="IPR037212">
    <property type="entry name" value="Med7/Med21-like"/>
</dbReference>
<dbReference type="GO" id="GO:0016592">
    <property type="term" value="C:mediator complex"/>
    <property type="evidence" value="ECO:0007669"/>
    <property type="project" value="InterPro"/>
</dbReference>
<dbReference type="RefSeq" id="XP_033529663.1">
    <property type="nucleotide sequence ID" value="XM_033680882.1"/>
</dbReference>
<dbReference type="Pfam" id="PF05983">
    <property type="entry name" value="Med7"/>
    <property type="match status" value="1"/>
</dbReference>
<dbReference type="GO" id="GO:0003712">
    <property type="term" value="F:transcription coregulator activity"/>
    <property type="evidence" value="ECO:0007669"/>
    <property type="project" value="InterPro"/>
</dbReference>
<dbReference type="GO" id="GO:0006357">
    <property type="term" value="P:regulation of transcription by RNA polymerase II"/>
    <property type="evidence" value="ECO:0007669"/>
    <property type="project" value="InterPro"/>
</dbReference>
<dbReference type="GO" id="GO:0070847">
    <property type="term" value="C:core mediator complex"/>
    <property type="evidence" value="ECO:0007669"/>
    <property type="project" value="TreeGrafter"/>
</dbReference>
<proteinExistence type="inferred from homology"/>
<feature type="compositionally biased region" description="Basic and acidic residues" evidence="11">
    <location>
        <begin position="32"/>
        <end position="42"/>
    </location>
</feature>
<reference evidence="12 14" key="1">
    <citation type="submission" date="2020-01" db="EMBL/GenBank/DDBJ databases">
        <authorList>
            <consortium name="DOE Joint Genome Institute"/>
            <person name="Haridas S."/>
            <person name="Albert R."/>
            <person name="Binder M."/>
            <person name="Bloem J."/>
            <person name="Labutti K."/>
            <person name="Salamov A."/>
            <person name="Andreopoulos B."/>
            <person name="Baker S.E."/>
            <person name="Barry K."/>
            <person name="Bills G."/>
            <person name="Bluhm B.H."/>
            <person name="Cannon C."/>
            <person name="Castanera R."/>
            <person name="Culley D.E."/>
            <person name="Daum C."/>
            <person name="Ezra D."/>
            <person name="Gonzalez J.B."/>
            <person name="Henrissat B."/>
            <person name="Kuo A."/>
            <person name="Liang C."/>
            <person name="Lipzen A."/>
            <person name="Lutzoni F."/>
            <person name="Magnuson J."/>
            <person name="Mondo S."/>
            <person name="Nolan M."/>
            <person name="Ohm R."/>
            <person name="Pangilinan J."/>
            <person name="Park H.-J."/>
            <person name="Ramirez L."/>
            <person name="Alfaro M."/>
            <person name="Sun H."/>
            <person name="Tritt A."/>
            <person name="Yoshinaga Y."/>
            <person name="Zwiers L.-H."/>
            <person name="Turgeon B.G."/>
            <person name="Goodwin S.B."/>
            <person name="Spatafora J.W."/>
            <person name="Crous P.W."/>
            <person name="Grigoriev I.V."/>
        </authorList>
    </citation>
    <scope>NUCLEOTIDE SEQUENCE</scope>
    <source>
        <strain evidence="12 14">CBS 781.70</strain>
    </source>
</reference>
<organism evidence="12">
    <name type="scientific">Eremomyces bilateralis CBS 781.70</name>
    <dbReference type="NCBI Taxonomy" id="1392243"/>
    <lineage>
        <taxon>Eukaryota</taxon>
        <taxon>Fungi</taxon>
        <taxon>Dikarya</taxon>
        <taxon>Ascomycota</taxon>
        <taxon>Pezizomycotina</taxon>
        <taxon>Dothideomycetes</taxon>
        <taxon>Dothideomycetes incertae sedis</taxon>
        <taxon>Eremomycetales</taxon>
        <taxon>Eremomycetaceae</taxon>
        <taxon>Eremomyces</taxon>
    </lineage>
</organism>
<evidence type="ECO:0000256" key="4">
    <source>
        <dbReference type="ARBA" id="ARBA00020631"/>
    </source>
</evidence>
<evidence type="ECO:0000256" key="1">
    <source>
        <dbReference type="ARBA" id="ARBA00004123"/>
    </source>
</evidence>
<feature type="region of interest" description="Disordered" evidence="11">
    <location>
        <begin position="231"/>
        <end position="261"/>
    </location>
</feature>
<feature type="compositionally biased region" description="Polar residues" evidence="11">
    <location>
        <begin position="43"/>
        <end position="55"/>
    </location>
</feature>
<keyword evidence="13" id="KW-1185">Reference proteome</keyword>
<dbReference type="SUPFAM" id="SSF140718">
    <property type="entry name" value="Mediator hinge subcomplex-like"/>
    <property type="match status" value="1"/>
</dbReference>
<evidence type="ECO:0000256" key="8">
    <source>
        <dbReference type="ARBA" id="ARBA00023242"/>
    </source>
</evidence>
<keyword evidence="8 10" id="KW-0539">Nucleus</keyword>
<dbReference type="PANTHER" id="PTHR21428">
    <property type="entry name" value="MEDIATOR OF RNA POLYMERASE II TRANSCRIPTION SUBUNIT 7"/>
    <property type="match status" value="1"/>
</dbReference>
<accession>A0A6G1FQU7</accession>
<evidence type="ECO:0000256" key="5">
    <source>
        <dbReference type="ARBA" id="ARBA00023015"/>
    </source>
</evidence>
<sequence>MADEQPTVETFPPPPGFYEYFTDANLERLEALKSSLADRENTQQDAGASTQQSASDIENLPDELRFLQPPEPPADGKYTCFGAPFDLHEQLQSLSAQGIDQLYPTKPAPTNAATGTESEWTLDRATYLRKIARSIMLNYLELVGVLSVDPTDFPDKIQDITTLFLNGHHLINEYRPHQARATLIHMMEEQLEQKRAEIRNVRVMKEKVRALAGTIAKETENEVQGFELKGGRSMSEEIADARNEEQRSMWEALDEHSSGWS</sequence>
<evidence type="ECO:0000313" key="14">
    <source>
        <dbReference type="RefSeq" id="XP_033529663.1"/>
    </source>
</evidence>
<feature type="region of interest" description="Disordered" evidence="11">
    <location>
        <begin position="32"/>
        <end position="55"/>
    </location>
</feature>
<evidence type="ECO:0000256" key="11">
    <source>
        <dbReference type="SAM" id="MobiDB-lite"/>
    </source>
</evidence>